<dbReference type="AlphaFoldDB" id="H2ZGE4"/>
<evidence type="ECO:0000313" key="2">
    <source>
        <dbReference type="Proteomes" id="UP000007875"/>
    </source>
</evidence>
<dbReference type="InParanoid" id="H2ZGE4"/>
<name>H2ZGE4_CIOSA</name>
<dbReference type="HOGENOM" id="CLU_2474573_0_0_1"/>
<accession>H2ZGE4</accession>
<keyword evidence="2" id="KW-1185">Reference proteome</keyword>
<protein>
    <submittedName>
        <fullName evidence="1">Uncharacterized protein</fullName>
    </submittedName>
</protein>
<sequence>MRAPARRDQGKSSSSSAISLANSISCCSRSLRSSALSRSTWYDFGGNLIACHRVLVDVETKRNSIVKSFLRLPCAVHVTDIFGLNESF</sequence>
<evidence type="ECO:0000313" key="1">
    <source>
        <dbReference type="Ensembl" id="ENSCSAVP00000016660.1"/>
    </source>
</evidence>
<reference evidence="2" key="1">
    <citation type="submission" date="2003-08" db="EMBL/GenBank/DDBJ databases">
        <authorList>
            <person name="Birren B."/>
            <person name="Nusbaum C."/>
            <person name="Abebe A."/>
            <person name="Abouelleil A."/>
            <person name="Adekoya E."/>
            <person name="Ait-zahra M."/>
            <person name="Allen N."/>
            <person name="Allen T."/>
            <person name="An P."/>
            <person name="Anderson M."/>
            <person name="Anderson S."/>
            <person name="Arachchi H."/>
            <person name="Armbruster J."/>
            <person name="Bachantsang P."/>
            <person name="Baldwin J."/>
            <person name="Barry A."/>
            <person name="Bayul T."/>
            <person name="Blitshsteyn B."/>
            <person name="Bloom T."/>
            <person name="Blye J."/>
            <person name="Boguslavskiy L."/>
            <person name="Borowsky M."/>
            <person name="Boukhgalter B."/>
            <person name="Brunache A."/>
            <person name="Butler J."/>
            <person name="Calixte N."/>
            <person name="Calvo S."/>
            <person name="Camarata J."/>
            <person name="Campo K."/>
            <person name="Chang J."/>
            <person name="Cheshatsang Y."/>
            <person name="Citroen M."/>
            <person name="Collymore A."/>
            <person name="Considine T."/>
            <person name="Cook A."/>
            <person name="Cooke P."/>
            <person name="Corum B."/>
            <person name="Cuomo C."/>
            <person name="David R."/>
            <person name="Dawoe T."/>
            <person name="Degray S."/>
            <person name="Dodge S."/>
            <person name="Dooley K."/>
            <person name="Dorje P."/>
            <person name="Dorjee K."/>
            <person name="Dorris L."/>
            <person name="Duffey N."/>
            <person name="Dupes A."/>
            <person name="Elkins T."/>
            <person name="Engels R."/>
            <person name="Erickson J."/>
            <person name="Farina A."/>
            <person name="Faro S."/>
            <person name="Ferreira P."/>
            <person name="Fischer H."/>
            <person name="Fitzgerald M."/>
            <person name="Foley K."/>
            <person name="Gage D."/>
            <person name="Galagan J."/>
            <person name="Gearin G."/>
            <person name="Gnerre S."/>
            <person name="Gnirke A."/>
            <person name="Goyette A."/>
            <person name="Graham J."/>
            <person name="Grandbois E."/>
            <person name="Gyaltsen K."/>
            <person name="Hafez N."/>
            <person name="Hagopian D."/>
            <person name="Hagos B."/>
            <person name="Hall J."/>
            <person name="Hatcher B."/>
            <person name="Heller A."/>
            <person name="Higgins H."/>
            <person name="Honan T."/>
            <person name="Horn A."/>
            <person name="Houde N."/>
            <person name="Hughes L."/>
            <person name="Hulme W."/>
            <person name="Husby E."/>
            <person name="Iliev I."/>
            <person name="Jaffe D."/>
            <person name="Jones C."/>
            <person name="Kamal M."/>
            <person name="Kamat A."/>
            <person name="Kamvysselis M."/>
            <person name="Karlsson E."/>
            <person name="Kells C."/>
            <person name="Kieu A."/>
            <person name="Kisner P."/>
            <person name="Kodira C."/>
            <person name="Kulbokas E."/>
            <person name="Labutti K."/>
            <person name="Lama D."/>
            <person name="Landers T."/>
            <person name="Leger J."/>
            <person name="Levine S."/>
            <person name="Lewis D."/>
            <person name="Lewis T."/>
            <person name="Lindblad-toh K."/>
            <person name="Liu X."/>
            <person name="Lokyitsang T."/>
            <person name="Lokyitsang Y."/>
            <person name="Lucien O."/>
            <person name="Lui A."/>
            <person name="Ma L.J."/>
            <person name="Mabbitt R."/>
            <person name="Macdonald J."/>
            <person name="Maclean C."/>
            <person name="Major J."/>
            <person name="Manning J."/>
            <person name="Marabella R."/>
            <person name="Maru K."/>
            <person name="Matthews C."/>
            <person name="Mauceli E."/>
            <person name="Mccarthy M."/>
            <person name="Mcdonough S."/>
            <person name="Mcghee T."/>
            <person name="Meldrim J."/>
            <person name="Meneus L."/>
            <person name="Mesirov J."/>
            <person name="Mihalev A."/>
            <person name="Mihova T."/>
            <person name="Mikkelsen T."/>
            <person name="Mlenga V."/>
            <person name="Moru K."/>
            <person name="Mozes J."/>
            <person name="Mulrain L."/>
            <person name="Munson G."/>
            <person name="Naylor J."/>
            <person name="Newes C."/>
            <person name="Nguyen C."/>
            <person name="Nguyen N."/>
            <person name="Nguyen T."/>
            <person name="Nicol R."/>
            <person name="Nielsen C."/>
            <person name="Nizzari M."/>
            <person name="Norbu C."/>
            <person name="Norbu N."/>
            <person name="O'donnell P."/>
            <person name="Okoawo O."/>
            <person name="O'leary S."/>
            <person name="Omotosho B."/>
            <person name="O'neill K."/>
            <person name="Osman S."/>
            <person name="Parker S."/>
            <person name="Perrin D."/>
            <person name="Phunkhang P."/>
            <person name="Piqani B."/>
            <person name="Purcell S."/>
            <person name="Rachupka T."/>
            <person name="Ramasamy U."/>
            <person name="Rameau R."/>
            <person name="Ray V."/>
            <person name="Raymond C."/>
            <person name="Retta R."/>
            <person name="Richardson S."/>
            <person name="Rise C."/>
            <person name="Rodriguez J."/>
            <person name="Rogers J."/>
            <person name="Rogov P."/>
            <person name="Rutman M."/>
            <person name="Schupbach R."/>
            <person name="Seaman C."/>
            <person name="Settipalli S."/>
            <person name="Sharpe T."/>
            <person name="Sheridan J."/>
            <person name="Sherpa N."/>
            <person name="Shi J."/>
            <person name="Smirnov S."/>
            <person name="Smith C."/>
            <person name="Sougnez C."/>
            <person name="Spencer B."/>
            <person name="Stalker J."/>
            <person name="Stange-thomann N."/>
            <person name="Stavropoulos S."/>
            <person name="Stetson K."/>
            <person name="Stone C."/>
            <person name="Stone S."/>
            <person name="Stubbs M."/>
            <person name="Talamas J."/>
            <person name="Tchuinga P."/>
            <person name="Tenzing P."/>
            <person name="Tesfaye S."/>
            <person name="Theodore J."/>
            <person name="Thoulutsang Y."/>
            <person name="Topham K."/>
            <person name="Towey S."/>
            <person name="Tsamla T."/>
            <person name="Tsomo N."/>
            <person name="Vallee D."/>
            <person name="Vassiliev H."/>
            <person name="Venkataraman V."/>
            <person name="Vinson J."/>
            <person name="Vo A."/>
            <person name="Wade C."/>
            <person name="Wang S."/>
            <person name="Wangchuk T."/>
            <person name="Wangdi T."/>
            <person name="Whittaker C."/>
            <person name="Wilkinson J."/>
            <person name="Wu Y."/>
            <person name="Wyman D."/>
            <person name="Yadav S."/>
            <person name="Yang S."/>
            <person name="Yang X."/>
            <person name="Yeager S."/>
            <person name="Yee E."/>
            <person name="Young G."/>
            <person name="Zainoun J."/>
            <person name="Zembeck L."/>
            <person name="Zimmer A."/>
            <person name="Zody M."/>
            <person name="Lander E."/>
        </authorList>
    </citation>
    <scope>NUCLEOTIDE SEQUENCE [LARGE SCALE GENOMIC DNA]</scope>
</reference>
<organism evidence="1 2">
    <name type="scientific">Ciona savignyi</name>
    <name type="common">Pacific transparent sea squirt</name>
    <dbReference type="NCBI Taxonomy" id="51511"/>
    <lineage>
        <taxon>Eukaryota</taxon>
        <taxon>Metazoa</taxon>
        <taxon>Chordata</taxon>
        <taxon>Tunicata</taxon>
        <taxon>Ascidiacea</taxon>
        <taxon>Phlebobranchia</taxon>
        <taxon>Cionidae</taxon>
        <taxon>Ciona</taxon>
    </lineage>
</organism>
<dbReference type="Proteomes" id="UP000007875">
    <property type="component" value="Unassembled WGS sequence"/>
</dbReference>
<reference evidence="1" key="3">
    <citation type="submission" date="2025-09" db="UniProtKB">
        <authorList>
            <consortium name="Ensembl"/>
        </authorList>
    </citation>
    <scope>IDENTIFICATION</scope>
</reference>
<dbReference type="Ensembl" id="ENSCSAVT00000016841.1">
    <property type="protein sequence ID" value="ENSCSAVP00000016660.1"/>
    <property type="gene ID" value="ENSCSAVG00000009789.1"/>
</dbReference>
<proteinExistence type="predicted"/>
<reference evidence="1" key="2">
    <citation type="submission" date="2025-08" db="UniProtKB">
        <authorList>
            <consortium name="Ensembl"/>
        </authorList>
    </citation>
    <scope>IDENTIFICATION</scope>
</reference>